<keyword evidence="1" id="KW-0732">Signal</keyword>
<proteinExistence type="predicted"/>
<sequence length="105" mass="11194">MLSTTVLTLAAAALAPMAAAAPEKRAALRNCSFGYNYCGSTLREIGRYEDQIVQALVDAHQDTNSFNRANALFKCKGGDTGVIEFITLCGNTCQTNGVAVNDQCR</sequence>
<organism evidence="2 3">
    <name type="scientific">[Torrubiella] hemipterigena</name>
    <dbReference type="NCBI Taxonomy" id="1531966"/>
    <lineage>
        <taxon>Eukaryota</taxon>
        <taxon>Fungi</taxon>
        <taxon>Dikarya</taxon>
        <taxon>Ascomycota</taxon>
        <taxon>Pezizomycotina</taxon>
        <taxon>Sordariomycetes</taxon>
        <taxon>Hypocreomycetidae</taxon>
        <taxon>Hypocreales</taxon>
        <taxon>Clavicipitaceae</taxon>
        <taxon>Clavicipitaceae incertae sedis</taxon>
        <taxon>'Torrubiella' clade</taxon>
    </lineage>
</organism>
<dbReference type="AlphaFoldDB" id="A0A0A1TNA7"/>
<dbReference type="OrthoDB" id="4186099at2759"/>
<evidence type="ECO:0000313" key="2">
    <source>
        <dbReference type="EMBL" id="CEJ92663.1"/>
    </source>
</evidence>
<keyword evidence="3" id="KW-1185">Reference proteome</keyword>
<feature type="chain" id="PRO_5001979955" evidence="1">
    <location>
        <begin position="21"/>
        <end position="105"/>
    </location>
</feature>
<accession>A0A0A1TNA7</accession>
<dbReference type="Proteomes" id="UP000039046">
    <property type="component" value="Unassembled WGS sequence"/>
</dbReference>
<evidence type="ECO:0000256" key="1">
    <source>
        <dbReference type="SAM" id="SignalP"/>
    </source>
</evidence>
<dbReference type="EMBL" id="CDHN01000005">
    <property type="protein sequence ID" value="CEJ92663.1"/>
    <property type="molecule type" value="Genomic_DNA"/>
</dbReference>
<dbReference type="HOGENOM" id="CLU_138695_1_0_1"/>
<dbReference type="STRING" id="1531966.A0A0A1TNA7"/>
<name>A0A0A1TNA7_9HYPO</name>
<feature type="signal peptide" evidence="1">
    <location>
        <begin position="1"/>
        <end position="20"/>
    </location>
</feature>
<gene>
    <name evidence="2" type="ORF">VHEMI08299</name>
</gene>
<reference evidence="2 3" key="1">
    <citation type="journal article" date="2015" name="Genome Announc.">
        <title>Draft Genome Sequence and Gene Annotation of the Entomopathogenic Fungus Verticillium hemipterigenum.</title>
        <authorList>
            <person name="Horn F."/>
            <person name="Habel A."/>
            <person name="Scharf D.H."/>
            <person name="Dworschak J."/>
            <person name="Brakhage A.A."/>
            <person name="Guthke R."/>
            <person name="Hertweck C."/>
            <person name="Linde J."/>
        </authorList>
    </citation>
    <scope>NUCLEOTIDE SEQUENCE [LARGE SCALE GENOMIC DNA]</scope>
</reference>
<evidence type="ECO:0000313" key="3">
    <source>
        <dbReference type="Proteomes" id="UP000039046"/>
    </source>
</evidence>
<protein>
    <submittedName>
        <fullName evidence="2">Uncharacterized protein</fullName>
    </submittedName>
</protein>